<comment type="caution">
    <text evidence="3">The sequence shown here is derived from an EMBL/GenBank/DDBJ whole genome shotgun (WGS) entry which is preliminary data.</text>
</comment>
<evidence type="ECO:0000313" key="4">
    <source>
        <dbReference type="Proteomes" id="UP000218323"/>
    </source>
</evidence>
<dbReference type="SUPFAM" id="SSF51126">
    <property type="entry name" value="Pectin lyase-like"/>
    <property type="match status" value="1"/>
</dbReference>
<gene>
    <name evidence="3" type="ORF">COA07_14440</name>
</gene>
<feature type="domain" description="Filamentous haemagglutinin FhaB/tRNA nuclease CdiA-like TPS" evidence="2">
    <location>
        <begin position="37"/>
        <end position="153"/>
    </location>
</feature>
<sequence length="3355" mass="316896">MNKVMNVSVRRRRTALLGGVALGLLAPISTAMAQTGPAAGTLPDLANAGGATVSTAGTAMSVNLNDASRTMEWNSFSVASDSSVAFSTADTGTGFTVLNRVTGGTLSEIYGRVTSQSNISVWLSNPNGIVYGSSGAFSGGSLVLTTAALTAVPTTGNATLGNMGSSAITIASNTANNGITGLNVTGSLIVAAQAIDVTGRISATGDVALVAARSVDVPVALGSNVRVTINEGTTVAQGRVVVGANGAIDAGGGIALAGAAGNATNFLLGIDSSATLSATAVGGRVILAAGASSTEATAGSNVVTVNPSASGAVTIDPSGAISTAGLVNVNSAGAITGTAATPGTIAGRSINIAAAGNVTLANAITAADGLTIASNGGTLSLGGSLTATAGGISLTGANALQLGTGGQTRSLLAGQSVQARAIAGGVSTSGNYVIESGRTNDTGGVTIEIGGGAGFALDGTSIRAGTEASAGVGYRGSVLLRSNSPSAVPLTLEAVDAAQLTVSGTLGAINVGRIGLAGDVALNAGGALRLDSATSLNGSIALNAVGEISGRAGAGGLLAGFGRTTLTAGTTGRTVTVQAGGIAQLGDLRAGTVGTGTASGATQMSVNAAAMDLLTARAATGNLALTATGAGAAGTIRAATLAAPLGNVAIAANGDVRGQTAAAVLGNGIRIGSARAGTIDIDTANHARVGTLDAAGDLTIDANGSVTGLSLAADVAAGPGIDITGGGTLTIGSTLAPAARVALGAVSLGATGGAVTIDAGGISAGAIDTAGTVTLRAASGLSVDALGANVRTGAATFRQTIALAGGEDGAAARWSTGATLSPAFGATLADATGTIAIAAGVAPLTAGAQGIAQLARANGTAVAISGEGVTLGTAESRAGVLSITARSGGLYVDAATATGAATLTKGGTAGPVDADEVRVLTSLTTGGTTTLTSATDIRTTQIATSAGNVAVQAARAVTGLRQGAVSGDGRLAAGYDRAAITAGAAGATVLVDALAGIAQLGDVVAGDAAGAVDAQANQLRVTGTGVDITGAAARNGNMVLTAGNAGLRLGTGSAAWGASGYDSLGGTYDAGIVSGGDAQIGTLTATGGDILIRVSGTLTALRTAAQPVPGVGAGLTVGDAVVGALTLGGTGDIVLGSGNVGGAAINAGASVRIGDLTATGTLGVTAGGSITGLGSIAAAAPGANLIANVGSVRLPTPAGAGTPTVAVLGNVRAGTAVALAAGQLSAQSIVAGATVDVAAGNAVVGSVNAATARLSGNGVIAADTNTLTVDGAGALRGGFGFANIATNGAGATITLTAGNAVQAGAIAAGAGSTLVPTVAGGNAQVRIDAAAISAQSVTARNGSLLLSAGAGDLYLGSPVLVDAVTPVGVAAARDRAIVTKNGSAGRLTIAGTLQAGAGGIAGSGAGDDGVAQLTSATDIGARRIASATGDVRLSAAGVVGGLTAINAGSGGAGPVLGIAGEVTLGAVSLDGILSVSAGDIRIGSAQSATAIDLAAAGSVTGLATASGTTGTGYHTLAVRADRAVSIGGVPAEALDVAAIGSIVAGSDVTVQAGAIAIGSVQAGGFTTLTGDAVRLDSATLTGGLTVRGGTATADSTPASYAADVWNIASEVLAGGYGAADLNVTNPGSTGGIAGTIAVNAGRVAQLGNVTAGAGAAPLRDGAGNPRDQLIVNASAITLSSATAKNGVARLTASNGGLYAGAIAAGTAAIVTKSGAPGTIGDGDEMRIGALTAGTTGATGTARGDVTLSSSSAMRLGMVSSATGSVRIGDDTVPGAAIVTGLLRETAANGADGQMLPGYDGANLSAAASAALVGEPVQRVVVNVTGAAKLGSVLAGARGDRIAGANQIRILAGALDVDRATARNGDLALTTTTGRLRLGTGVAAGDAALVAGSAAAASAQIGSLTATAGDLAVRATDGVTGWLDAGVAPGMAAEGLRMVSVVAGRDVTITSAGNARLGEVTATGALSVGAARSVTGLPGTVDVAANAVTLLSAGGSVSVGGVASDGALALASIADVQAGATASVGAGAIAVDRVVSGGATRLAAGTALAAGSLDAGGAVTATTAAAGAGDADNGVPTGGALAVGYGAANLTARTTGATTGIISVDAGNVAQLGTVIAGTAADDALIAVPQIAVRARAMRIGTAEAFGGAIDLAASDGDLGLGVAGSGAWIRLRKAGASGDIDVGTLTSGTQPGSDGIMPAGVAGAPGWRGGATLIDSSTAIRGGAIRSLTGDILLRAVDGVTGRSGTAGVRGDFVIGVVDAESVTLSSAGTMRIGQVRTTGALDASARGSITGLVDGAGATGVMLTAARGVDVRGSGGVDLAMAALGDVTARAPVTLETGAQLPDAVRIAAAQITAGTIDAGGGAATLQAGRAIDVSRVVAGVFSAATAQDNGAADPFVIGVADAAAGFDEEQLAAGFGDALLLARGPLRVTSAAGVAQLGRTTGSDATITAEAITLRSRDAAPDAALAVTGDATLTSLRGALYLESATVAGRATVTKAGAGDEMRIGALRATSVTLDSATAIRLGAVEATGRRTDDVADIDLRAGTGAISGLNAVAGGTPIFAGSAADGRVDDGYGRAQLTASAEGARIVVTAAGLAQLGDVTAAGSVPAAGTAPQITVTAGTIDVATRRGTDNADLRQALTAGAGGVALTATGRLRAGVVDAATGIVATTQGSIEAARLVARAQDVRMVARDGRISGLSDLPGGAVPNDGRLLAGYGRADIGALAADRTVTVLAGAPDASTTANVAQLGAVIAGAGATKNHVANQIDVRGGAVDIVSATATNANAVIDARVGGAAVGTLRAGGGVEEYLGTDTYAAGVRAAGTAQLGTVNAATGNVRITSANGDVAGLAFAPGIGSATDGRLLPLFGRADVTAAAAGRRVLIQAANGGVQLGAVSAGQGAGTGAETTIDVSARAIDAVGATANNGALALTATQGGLWLGGGSAATNAVLTKQGGGDKMRIGAGGMTAGGNVAIASTTDLDTAGAIRSGAAAGVVRVTNTGTNATALGGAATTADNSVFSLNEAEVNRLGAATIILDSRANAMTIGTLTIGTNAAGNVPNTALRMLGTGMVDVVGAVTGNGTGRSLQIGGTDAALPTSGTPATPANLASSINVALDRGGSISWAGGTLALAGQRIVAGNAALRDAASGGSAGAISRLVSDPSSALYRGTGSNAPYLTAGTLSVTYRDYALFQNSGAGSASTFGAVLGSPSTPQSLALRLTALGDNGSDSFALFGAINGFVSSAAALQPETVIDFADGTPRTVRITLANARVNGCGIGVATAGCLAGTPPPPALSLFDERQIQLFGTGSNPELQFEPLIGTNNEGLIGDLATASVAAECPAGQDGACPAAQQEVKP</sequence>
<reference evidence="3 4" key="1">
    <citation type="submission" date="2017-09" db="EMBL/GenBank/DDBJ databases">
        <title>Sphingomonas adhaesiva DSM 7418, whole genome shotgun sequence.</title>
        <authorList>
            <person name="Feng G."/>
            <person name="Zhu H."/>
        </authorList>
    </citation>
    <scope>NUCLEOTIDE SEQUENCE [LARGE SCALE GENOMIC DNA]</scope>
    <source>
        <strain evidence="3 4">DSM 7418</strain>
    </source>
</reference>
<evidence type="ECO:0000259" key="2">
    <source>
        <dbReference type="SMART" id="SM00912"/>
    </source>
</evidence>
<dbReference type="Gene3D" id="2.160.20.10">
    <property type="entry name" value="Single-stranded right-handed beta-helix, Pectin lyase-like"/>
    <property type="match status" value="1"/>
</dbReference>
<dbReference type="InterPro" id="IPR011050">
    <property type="entry name" value="Pectin_lyase_fold/virulence"/>
</dbReference>
<protein>
    <recommendedName>
        <fullName evidence="2">Filamentous haemagglutinin FhaB/tRNA nuclease CdiA-like TPS domain-containing protein</fullName>
    </recommendedName>
</protein>
<dbReference type="Proteomes" id="UP000218323">
    <property type="component" value="Unassembled WGS sequence"/>
</dbReference>
<name>A0A2A4I6I1_9SPHN</name>
<dbReference type="InterPro" id="IPR012334">
    <property type="entry name" value="Pectin_lyas_fold"/>
</dbReference>
<keyword evidence="4" id="KW-1185">Reference proteome</keyword>
<dbReference type="RefSeq" id="WP_096641285.1">
    <property type="nucleotide sequence ID" value="NZ_NWVC01000008.1"/>
</dbReference>
<feature type="signal peptide" evidence="1">
    <location>
        <begin position="1"/>
        <end position="33"/>
    </location>
</feature>
<dbReference type="SMART" id="SM00912">
    <property type="entry name" value="Haemagg_act"/>
    <property type="match status" value="1"/>
</dbReference>
<evidence type="ECO:0000256" key="1">
    <source>
        <dbReference type="SAM" id="SignalP"/>
    </source>
</evidence>
<organism evidence="3 4">
    <name type="scientific">Sphingomonas adhaesiva</name>
    <dbReference type="NCBI Taxonomy" id="28212"/>
    <lineage>
        <taxon>Bacteria</taxon>
        <taxon>Pseudomonadati</taxon>
        <taxon>Pseudomonadota</taxon>
        <taxon>Alphaproteobacteria</taxon>
        <taxon>Sphingomonadales</taxon>
        <taxon>Sphingomonadaceae</taxon>
        <taxon>Sphingomonas</taxon>
    </lineage>
</organism>
<proteinExistence type="predicted"/>
<dbReference type="EMBL" id="NWVC01000008">
    <property type="protein sequence ID" value="PCG13372.1"/>
    <property type="molecule type" value="Genomic_DNA"/>
</dbReference>
<keyword evidence="1" id="KW-0732">Signal</keyword>
<dbReference type="NCBIfam" id="TIGR01901">
    <property type="entry name" value="adhes_NPXG"/>
    <property type="match status" value="1"/>
</dbReference>
<dbReference type="InterPro" id="IPR008638">
    <property type="entry name" value="FhaB/CdiA-like_TPS"/>
</dbReference>
<accession>A0A2A4I6I1</accession>
<evidence type="ECO:0000313" key="3">
    <source>
        <dbReference type="EMBL" id="PCG13372.1"/>
    </source>
</evidence>
<feature type="chain" id="PRO_5012901308" description="Filamentous haemagglutinin FhaB/tRNA nuclease CdiA-like TPS domain-containing protein" evidence="1">
    <location>
        <begin position="34"/>
        <end position="3355"/>
    </location>
</feature>